<evidence type="ECO:0000256" key="1">
    <source>
        <dbReference type="SAM" id="MobiDB-lite"/>
    </source>
</evidence>
<feature type="region of interest" description="Disordered" evidence="1">
    <location>
        <begin position="37"/>
        <end position="67"/>
    </location>
</feature>
<sequence length="147" mass="15606">MGRHRSDRIGVGRGALAVLGCLVLLTLVVLGVRALNAPEPRPPQPRQAPTPAPTPTLTPTTVTTSPATPTVYIECRADRCGTVFVRVPGGDVLLDRELLRGEQATFTEPRLDVVLADASGLRVEVNGVPRPPGEPGEREAFTAERKG</sequence>
<name>A0A2W2ECU8_9ACTN</name>
<gene>
    <name evidence="2" type="ORF">C1I98_36790</name>
</gene>
<protein>
    <recommendedName>
        <fullName evidence="4">DUF4115 domain-containing protein</fullName>
    </recommendedName>
</protein>
<accession>A0A2W2ECU8</accession>
<dbReference type="Proteomes" id="UP000248544">
    <property type="component" value="Unassembled WGS sequence"/>
</dbReference>
<proteinExistence type="predicted"/>
<feature type="compositionally biased region" description="Low complexity" evidence="1">
    <location>
        <begin position="57"/>
        <end position="67"/>
    </location>
</feature>
<evidence type="ECO:0000313" key="2">
    <source>
        <dbReference type="EMBL" id="PZG22166.1"/>
    </source>
</evidence>
<feature type="compositionally biased region" description="Pro residues" evidence="1">
    <location>
        <begin position="39"/>
        <end position="56"/>
    </location>
</feature>
<dbReference type="RefSeq" id="WP_111171896.1">
    <property type="nucleotide sequence ID" value="NZ_POUA01000558.1"/>
</dbReference>
<evidence type="ECO:0000313" key="3">
    <source>
        <dbReference type="Proteomes" id="UP000248544"/>
    </source>
</evidence>
<organism evidence="2 3">
    <name type="scientific">Spongiactinospora gelatinilytica</name>
    <dbReference type="NCBI Taxonomy" id="2666298"/>
    <lineage>
        <taxon>Bacteria</taxon>
        <taxon>Bacillati</taxon>
        <taxon>Actinomycetota</taxon>
        <taxon>Actinomycetes</taxon>
        <taxon>Streptosporangiales</taxon>
        <taxon>Streptosporangiaceae</taxon>
        <taxon>Spongiactinospora</taxon>
    </lineage>
</organism>
<reference evidence="2 3" key="1">
    <citation type="submission" date="2018-01" db="EMBL/GenBank/DDBJ databases">
        <title>Draft genome sequence of Sphaerisporangium sp. 7K107.</title>
        <authorList>
            <person name="Sahin N."/>
            <person name="Saygin H."/>
            <person name="Ay H."/>
        </authorList>
    </citation>
    <scope>NUCLEOTIDE SEQUENCE [LARGE SCALE GENOMIC DNA]</scope>
    <source>
        <strain evidence="2 3">7K107</strain>
    </source>
</reference>
<feature type="compositionally biased region" description="Basic and acidic residues" evidence="1">
    <location>
        <begin position="135"/>
        <end position="147"/>
    </location>
</feature>
<evidence type="ECO:0008006" key="4">
    <source>
        <dbReference type="Google" id="ProtNLM"/>
    </source>
</evidence>
<feature type="region of interest" description="Disordered" evidence="1">
    <location>
        <begin position="126"/>
        <end position="147"/>
    </location>
</feature>
<comment type="caution">
    <text evidence="2">The sequence shown here is derived from an EMBL/GenBank/DDBJ whole genome shotgun (WGS) entry which is preliminary data.</text>
</comment>
<dbReference type="AlphaFoldDB" id="A0A2W2ECU8"/>
<keyword evidence="3" id="KW-1185">Reference proteome</keyword>
<dbReference type="EMBL" id="POUA01000558">
    <property type="protein sequence ID" value="PZG22166.1"/>
    <property type="molecule type" value="Genomic_DNA"/>
</dbReference>